<dbReference type="PANTHER" id="PTHR24123:SF33">
    <property type="entry name" value="PROTEIN HOS4"/>
    <property type="match status" value="1"/>
</dbReference>
<accession>A0A9P1H1R0</accession>
<feature type="repeat" description="ANK" evidence="3">
    <location>
        <begin position="676"/>
        <end position="708"/>
    </location>
</feature>
<dbReference type="PANTHER" id="PTHR24123">
    <property type="entry name" value="ANKYRIN REPEAT-CONTAINING"/>
    <property type="match status" value="1"/>
</dbReference>
<dbReference type="AlphaFoldDB" id="A0A9P1H1R0"/>
<sequence>MVQALARNDAAASKQKEIELFVYQLSNNLIEDEDDTYVDEEGKYTKIMTHPTGRAFVQNLLSAAVNTLSLDLCEALLDAGADPDAIVDSWMTGYRERPIQISMDSRIANTEMLELFIHHGAVVDLTTRWEERTALHKAAQYSTVEDVKILVDAGADVMLGTEFRFGMGSVLTCAAQGGRWRDHELDEDDDGGEPNDRPTIKKTCVKQCRTVPIVKYLLPFFSQEVDYDLIHGGLVAAASSKRTDLIPLFIDAGADRVQRRVQGQGPPSPLHVAASHGEERMVQLLIEGGSRIDARVALRTEHHAEMLGSIFTSPYSAMPTLLKEMAHCTSPLQLALYRNTGAEWSGNQKGTGAALALIRAGATLYGGELAQAAAFPDLDLIRELLARGADVNETDFRNRTALRNCINFRNFKLVQPLLDAGARLSGAEMASASEQRILEAAATSKNWDMLCWLVQSKQGMGSSYSSSVVCAAVCSGLGSAETWEATIDTLLLHRPPSIPVDLMEATAMGCAAVCGHTALTTALRAIALGHRRQLSNLYTKAFWNNPRNLTTSTLTPAIVAGRWKIIDALLDSGCRPDKLSLLAALEFAFIRRWDREEWSPEKLQDHTDKTLRLVTRLTDVMELSDVDHAADPTLGTPLQLAAKFKRPDIVRHLVSLGVDVNKPAPTGKGGIIGSLLPRTALQAAVEVGDSDMIDLLLLAGADIGTARRLISLGADVNAPGAAFYGRTALAAAAERGRLDTVKFLLEIVANASGDDEDGYYRAVWLAKKNGYTSVVNVLREWRTVQCGEDHDSDVSFYESSGYGSD</sequence>
<dbReference type="PROSITE" id="PS50297">
    <property type="entry name" value="ANK_REP_REGION"/>
    <property type="match status" value="4"/>
</dbReference>
<evidence type="ECO:0000313" key="4">
    <source>
        <dbReference type="EMBL" id="CAI4214358.1"/>
    </source>
</evidence>
<dbReference type="Pfam" id="PF00023">
    <property type="entry name" value="Ank"/>
    <property type="match status" value="4"/>
</dbReference>
<keyword evidence="5" id="KW-1185">Reference proteome</keyword>
<organism evidence="4 5">
    <name type="scientific">Parascedosporium putredinis</name>
    <dbReference type="NCBI Taxonomy" id="1442378"/>
    <lineage>
        <taxon>Eukaryota</taxon>
        <taxon>Fungi</taxon>
        <taxon>Dikarya</taxon>
        <taxon>Ascomycota</taxon>
        <taxon>Pezizomycotina</taxon>
        <taxon>Sordariomycetes</taxon>
        <taxon>Hypocreomycetidae</taxon>
        <taxon>Microascales</taxon>
        <taxon>Microascaceae</taxon>
        <taxon>Parascedosporium</taxon>
    </lineage>
</organism>
<dbReference type="EMBL" id="CALLCH030000011">
    <property type="protein sequence ID" value="CAI4214358.1"/>
    <property type="molecule type" value="Genomic_DNA"/>
</dbReference>
<proteinExistence type="predicted"/>
<dbReference type="Pfam" id="PF12796">
    <property type="entry name" value="Ank_2"/>
    <property type="match status" value="1"/>
</dbReference>
<evidence type="ECO:0000313" key="5">
    <source>
        <dbReference type="Proteomes" id="UP000838763"/>
    </source>
</evidence>
<dbReference type="Proteomes" id="UP000838763">
    <property type="component" value="Unassembled WGS sequence"/>
</dbReference>
<evidence type="ECO:0008006" key="6">
    <source>
        <dbReference type="Google" id="ProtNLM"/>
    </source>
</evidence>
<dbReference type="PROSITE" id="PS50088">
    <property type="entry name" value="ANK_REPEAT"/>
    <property type="match status" value="5"/>
</dbReference>
<evidence type="ECO:0000256" key="3">
    <source>
        <dbReference type="PROSITE-ProRule" id="PRU00023"/>
    </source>
</evidence>
<dbReference type="SUPFAM" id="SSF48403">
    <property type="entry name" value="Ankyrin repeat"/>
    <property type="match status" value="3"/>
</dbReference>
<gene>
    <name evidence="4" type="ORF">PPNO1_LOCUS4088</name>
</gene>
<keyword evidence="2 3" id="KW-0040">ANK repeat</keyword>
<dbReference type="InterPro" id="IPR051165">
    <property type="entry name" value="Multifunctional_ANK_Repeat"/>
</dbReference>
<comment type="caution">
    <text evidence="4">The sequence shown here is derived from an EMBL/GenBank/DDBJ whole genome shotgun (WGS) entry which is preliminary data.</text>
</comment>
<evidence type="ECO:0000256" key="2">
    <source>
        <dbReference type="ARBA" id="ARBA00023043"/>
    </source>
</evidence>
<protein>
    <recommendedName>
        <fullName evidence="6">Ankyrin</fullName>
    </recommendedName>
</protein>
<feature type="repeat" description="ANK" evidence="3">
    <location>
        <begin position="633"/>
        <end position="665"/>
    </location>
</feature>
<name>A0A9P1H1R0_9PEZI</name>
<reference evidence="4" key="1">
    <citation type="submission" date="2022-11" db="EMBL/GenBank/DDBJ databases">
        <authorList>
            <person name="Scott C."/>
            <person name="Bruce N."/>
        </authorList>
    </citation>
    <scope>NUCLEOTIDE SEQUENCE</scope>
</reference>
<feature type="repeat" description="ANK" evidence="3">
    <location>
        <begin position="130"/>
        <end position="162"/>
    </location>
</feature>
<dbReference type="Pfam" id="PF13637">
    <property type="entry name" value="Ank_4"/>
    <property type="match status" value="1"/>
</dbReference>
<dbReference type="OrthoDB" id="539213at2759"/>
<evidence type="ECO:0000256" key="1">
    <source>
        <dbReference type="ARBA" id="ARBA00022737"/>
    </source>
</evidence>
<dbReference type="InterPro" id="IPR002110">
    <property type="entry name" value="Ankyrin_rpt"/>
</dbReference>
<dbReference type="InterPro" id="IPR036770">
    <property type="entry name" value="Ankyrin_rpt-contain_sf"/>
</dbReference>
<dbReference type="Gene3D" id="1.25.40.20">
    <property type="entry name" value="Ankyrin repeat-containing domain"/>
    <property type="match status" value="5"/>
</dbReference>
<dbReference type="SMART" id="SM00248">
    <property type="entry name" value="ANK"/>
    <property type="match status" value="9"/>
</dbReference>
<feature type="repeat" description="ANK" evidence="3">
    <location>
        <begin position="265"/>
        <end position="297"/>
    </location>
</feature>
<keyword evidence="1" id="KW-0677">Repeat</keyword>
<feature type="repeat" description="ANK" evidence="3">
    <location>
        <begin position="724"/>
        <end position="756"/>
    </location>
</feature>